<sequence>MPGQPGTVPGAPVPQTPALPVRPVPSPAPKEAQPPRQIVSTASYPNEAADYFGELFAHRLRWAHAVNSQRMLSTALVSNSHFLEADVSAGPLVEQKPLNGGSGGSSSRVSVTETSVQTSAGLPVIMAHYPTQRSSDLCFELFIGAVLKHNAQIDGELDDEPAEACGTEAVEEVPEDPAKEQGSQEAQAQRPQRSPFSEPVLHDHLLEEGPERSSSTTALDQPVSSLVRHGTTAGQEAAAFAVDLHRELENLDHNQMMMACIGARRGGSRIVRHTSKKGVKLDFKVFECVEPALRHLQRIDAARKLGGHLWLNADVFAGPGYPERFLSPIDARRFVQLCAELVPDAVLSLSWGSSILSASRHYTMDMVNRMIELCMSPIVPRSMLSPTSRANEDPGVAQKSDAEDTDAQPSVQAEEQEGKGSLDGLDEEIYCLTPAASCQHITFAVAAEYALYSSPNLLKLLDAVPGSSLTIFSGMGSLGIPPRTIQDLLTTYGITRCFLDLRVTKPCRTCSQGGVCSVQ</sequence>
<feature type="compositionally biased region" description="Pro residues" evidence="2">
    <location>
        <begin position="11"/>
        <end position="28"/>
    </location>
</feature>
<dbReference type="AlphaFoldDB" id="A0A812PJW2"/>
<evidence type="ECO:0000313" key="5">
    <source>
        <dbReference type="Proteomes" id="UP000604046"/>
    </source>
</evidence>
<organism evidence="4 5">
    <name type="scientific">Symbiodinium natans</name>
    <dbReference type="NCBI Taxonomy" id="878477"/>
    <lineage>
        <taxon>Eukaryota</taxon>
        <taxon>Sar</taxon>
        <taxon>Alveolata</taxon>
        <taxon>Dinophyceae</taxon>
        <taxon>Suessiales</taxon>
        <taxon>Symbiodiniaceae</taxon>
        <taxon>Symbiodinium</taxon>
    </lineage>
</organism>
<gene>
    <name evidence="4" type="primary">FAM151A</name>
    <name evidence="4" type="ORF">SNAT2548_LOCUS18978</name>
</gene>
<comment type="caution">
    <text evidence="4">The sequence shown here is derived from an EMBL/GenBank/DDBJ whole genome shotgun (WGS) entry which is preliminary data.</text>
</comment>
<dbReference type="OrthoDB" id="432946at2759"/>
<feature type="region of interest" description="Disordered" evidence="2">
    <location>
        <begin position="159"/>
        <end position="196"/>
    </location>
</feature>
<dbReference type="GO" id="GO:0005615">
    <property type="term" value="C:extracellular space"/>
    <property type="evidence" value="ECO:0007669"/>
    <property type="project" value="TreeGrafter"/>
</dbReference>
<comment type="similarity">
    <text evidence="1">Belongs to the menorin family.</text>
</comment>
<accession>A0A812PJW2</accession>
<protein>
    <submittedName>
        <fullName evidence="4">FAM151A protein</fullName>
    </submittedName>
</protein>
<feature type="domain" description="Menorin-like" evidence="3">
    <location>
        <begin position="270"/>
        <end position="376"/>
    </location>
</feature>
<dbReference type="PANTHER" id="PTHR21184:SF6">
    <property type="entry name" value="CONSERVED PLASMA MEMBRANE PROTEIN"/>
    <property type="match status" value="1"/>
</dbReference>
<dbReference type="InterPro" id="IPR019356">
    <property type="entry name" value="Menorin_dom"/>
</dbReference>
<reference evidence="4" key="1">
    <citation type="submission" date="2021-02" db="EMBL/GenBank/DDBJ databases">
        <authorList>
            <person name="Dougan E. K."/>
            <person name="Rhodes N."/>
            <person name="Thang M."/>
            <person name="Chan C."/>
        </authorList>
    </citation>
    <scope>NUCLEOTIDE SEQUENCE</scope>
</reference>
<feature type="region of interest" description="Disordered" evidence="2">
    <location>
        <begin position="208"/>
        <end position="230"/>
    </location>
</feature>
<evidence type="ECO:0000256" key="2">
    <source>
        <dbReference type="SAM" id="MobiDB-lite"/>
    </source>
</evidence>
<evidence type="ECO:0000256" key="1">
    <source>
        <dbReference type="ARBA" id="ARBA00044953"/>
    </source>
</evidence>
<name>A0A812PJW2_9DINO</name>
<proteinExistence type="inferred from homology"/>
<feature type="region of interest" description="Disordered" evidence="2">
    <location>
        <begin position="384"/>
        <end position="420"/>
    </location>
</feature>
<feature type="region of interest" description="Disordered" evidence="2">
    <location>
        <begin position="94"/>
        <end position="114"/>
    </location>
</feature>
<feature type="compositionally biased region" description="Low complexity" evidence="2">
    <location>
        <begin position="105"/>
        <end position="114"/>
    </location>
</feature>
<dbReference type="Proteomes" id="UP000604046">
    <property type="component" value="Unassembled WGS sequence"/>
</dbReference>
<dbReference type="EMBL" id="CAJNDS010002161">
    <property type="protein sequence ID" value="CAE7356447.1"/>
    <property type="molecule type" value="Genomic_DNA"/>
</dbReference>
<feature type="region of interest" description="Disordered" evidence="2">
    <location>
        <begin position="1"/>
        <end position="37"/>
    </location>
</feature>
<feature type="compositionally biased region" description="Polar residues" evidence="2">
    <location>
        <begin position="181"/>
        <end position="195"/>
    </location>
</feature>
<evidence type="ECO:0000259" key="3">
    <source>
        <dbReference type="Pfam" id="PF10223"/>
    </source>
</evidence>
<feature type="compositionally biased region" description="Polar residues" evidence="2">
    <location>
        <begin position="212"/>
        <end position="224"/>
    </location>
</feature>
<keyword evidence="5" id="KW-1185">Reference proteome</keyword>
<dbReference type="Pfam" id="PF10223">
    <property type="entry name" value="Menorin_N"/>
    <property type="match status" value="1"/>
</dbReference>
<evidence type="ECO:0000313" key="4">
    <source>
        <dbReference type="EMBL" id="CAE7356447.1"/>
    </source>
</evidence>
<dbReference type="PANTHER" id="PTHR21184">
    <property type="entry name" value="MENORIN (DENDRITIC BRANCHING PROTEIN)"/>
    <property type="match status" value="1"/>
</dbReference>